<protein>
    <recommendedName>
        <fullName evidence="4">PQQ-like domain-containing protein</fullName>
    </recommendedName>
</protein>
<dbReference type="RefSeq" id="WP_091042710.1">
    <property type="nucleotide sequence ID" value="NZ_FNGF01000001.1"/>
</dbReference>
<evidence type="ECO:0000313" key="3">
    <source>
        <dbReference type="Proteomes" id="UP000198662"/>
    </source>
</evidence>
<dbReference type="STRING" id="380244.SAMN05216298_0672"/>
<evidence type="ECO:0008006" key="4">
    <source>
        <dbReference type="Google" id="ProtNLM"/>
    </source>
</evidence>
<sequence>MFSAGSEAGVQVRDDAATGTAVREAPGEGQAVALDPASGALAVVGWDAGAENLALYDPDGTERWRASADFGSGDRATAVGNTLWLYSDAGMWGWTSYDLYAYDLASGAGAALPGAAASFTPGELVTTTGDYDAPVLSAWPSDLW</sequence>
<organism evidence="2 3">
    <name type="scientific">Glycomyces sambucus</name>
    <dbReference type="NCBI Taxonomy" id="380244"/>
    <lineage>
        <taxon>Bacteria</taxon>
        <taxon>Bacillati</taxon>
        <taxon>Actinomycetota</taxon>
        <taxon>Actinomycetes</taxon>
        <taxon>Glycomycetales</taxon>
        <taxon>Glycomycetaceae</taxon>
        <taxon>Glycomyces</taxon>
    </lineage>
</organism>
<evidence type="ECO:0000313" key="2">
    <source>
        <dbReference type="EMBL" id="SDK58753.1"/>
    </source>
</evidence>
<accession>A0A1G9D4J1</accession>
<reference evidence="3" key="1">
    <citation type="submission" date="2016-10" db="EMBL/GenBank/DDBJ databases">
        <authorList>
            <person name="Varghese N."/>
            <person name="Submissions S."/>
        </authorList>
    </citation>
    <scope>NUCLEOTIDE SEQUENCE [LARGE SCALE GENOMIC DNA]</scope>
    <source>
        <strain evidence="3">CGMCC 4.3147</strain>
    </source>
</reference>
<keyword evidence="3" id="KW-1185">Reference proteome</keyword>
<feature type="region of interest" description="Disordered" evidence="1">
    <location>
        <begin position="1"/>
        <end position="24"/>
    </location>
</feature>
<dbReference type="OrthoDB" id="5173551at2"/>
<evidence type="ECO:0000256" key="1">
    <source>
        <dbReference type="SAM" id="MobiDB-lite"/>
    </source>
</evidence>
<dbReference type="EMBL" id="FNGF01000001">
    <property type="protein sequence ID" value="SDK58753.1"/>
    <property type="molecule type" value="Genomic_DNA"/>
</dbReference>
<gene>
    <name evidence="2" type="ORF">SAMN05216298_0672</name>
</gene>
<proteinExistence type="predicted"/>
<dbReference type="AlphaFoldDB" id="A0A1G9D4J1"/>
<dbReference type="Proteomes" id="UP000198662">
    <property type="component" value="Unassembled WGS sequence"/>
</dbReference>
<name>A0A1G9D4J1_9ACTN</name>
<dbReference type="SUPFAM" id="SSF69304">
    <property type="entry name" value="Tricorn protease N-terminal domain"/>
    <property type="match status" value="1"/>
</dbReference>